<gene>
    <name evidence="1" type="ORF">L284_13380</name>
</gene>
<protein>
    <submittedName>
        <fullName evidence="1">Uncharacterized protein</fullName>
    </submittedName>
</protein>
<proteinExistence type="predicted"/>
<sequence>MLRTIKRILLFIALLAALALGVHLYAGWRVRTALIGAGMSDRVATCMSKRLVKRLGLLQLIKLQNLEGDKKTLGAWVRAVKSVNDSEVVLVAASSAALCKTGLAR</sequence>
<keyword evidence="2" id="KW-1185">Reference proteome</keyword>
<dbReference type="eggNOG" id="ENOG502ZURJ">
    <property type="taxonomic scope" value="Bacteria"/>
</dbReference>
<accession>T0IW58</accession>
<name>T0IW58_9SPHN</name>
<reference evidence="1 2" key="1">
    <citation type="journal article" date="2013" name="Genome Announc.">
        <title>Genome Sequence of Novosphingobium lindaniclasticum LE124T, Isolated from a Hexachlorocyclohexane Dumpsite.</title>
        <authorList>
            <person name="Saxena A."/>
            <person name="Nayyar N."/>
            <person name="Sangwan N."/>
            <person name="Kumari R."/>
            <person name="Khurana J.P."/>
            <person name="Lal R."/>
        </authorList>
    </citation>
    <scope>NUCLEOTIDE SEQUENCE [LARGE SCALE GENOMIC DNA]</scope>
    <source>
        <strain evidence="1 2">LE124</strain>
    </source>
</reference>
<organism evidence="1 2">
    <name type="scientific">Novosphingobium lindaniclasticum LE124</name>
    <dbReference type="NCBI Taxonomy" id="1096930"/>
    <lineage>
        <taxon>Bacteria</taxon>
        <taxon>Pseudomonadati</taxon>
        <taxon>Pseudomonadota</taxon>
        <taxon>Alphaproteobacteria</taxon>
        <taxon>Sphingomonadales</taxon>
        <taxon>Sphingomonadaceae</taxon>
        <taxon>Novosphingobium</taxon>
    </lineage>
</organism>
<dbReference type="RefSeq" id="WP_021234508.1">
    <property type="nucleotide sequence ID" value="NZ_ATHL01000083.1"/>
</dbReference>
<dbReference type="EMBL" id="ATHL01000083">
    <property type="protein sequence ID" value="EQB13929.1"/>
    <property type="molecule type" value="Genomic_DNA"/>
</dbReference>
<dbReference type="PATRIC" id="fig|1096930.3.peg.2667"/>
<evidence type="ECO:0000313" key="1">
    <source>
        <dbReference type="EMBL" id="EQB13929.1"/>
    </source>
</evidence>
<comment type="caution">
    <text evidence="1">The sequence shown here is derived from an EMBL/GenBank/DDBJ whole genome shotgun (WGS) entry which is preliminary data.</text>
</comment>
<evidence type="ECO:0000313" key="2">
    <source>
        <dbReference type="Proteomes" id="UP000015527"/>
    </source>
</evidence>
<dbReference type="Proteomes" id="UP000015527">
    <property type="component" value="Unassembled WGS sequence"/>
</dbReference>
<dbReference type="AlphaFoldDB" id="T0IW58"/>